<comment type="caution">
    <text evidence="2">The sequence shown here is derived from an EMBL/GenBank/DDBJ whole genome shotgun (WGS) entry which is preliminary data.</text>
</comment>
<dbReference type="Gene3D" id="2.40.160.60">
    <property type="entry name" value="Outer membrane protein transport protein (OMPP1/FadL/TodX)"/>
    <property type="match status" value="1"/>
</dbReference>
<feature type="chain" id="PRO_5046886854" evidence="1">
    <location>
        <begin position="23"/>
        <end position="439"/>
    </location>
</feature>
<evidence type="ECO:0000313" key="2">
    <source>
        <dbReference type="EMBL" id="GAA4331003.1"/>
    </source>
</evidence>
<name>A0ABP8GWW0_9SPHI</name>
<proteinExistence type="predicted"/>
<organism evidence="2 3">
    <name type="scientific">Mucilaginibacter gynuensis</name>
    <dbReference type="NCBI Taxonomy" id="1302236"/>
    <lineage>
        <taxon>Bacteria</taxon>
        <taxon>Pseudomonadati</taxon>
        <taxon>Bacteroidota</taxon>
        <taxon>Sphingobacteriia</taxon>
        <taxon>Sphingobacteriales</taxon>
        <taxon>Sphingobacteriaceae</taxon>
        <taxon>Mucilaginibacter</taxon>
    </lineage>
</organism>
<keyword evidence="3" id="KW-1185">Reference proteome</keyword>
<dbReference type="RefSeq" id="WP_345212598.1">
    <property type="nucleotide sequence ID" value="NZ_BAABFT010000010.1"/>
</dbReference>
<dbReference type="Proteomes" id="UP001500582">
    <property type="component" value="Unassembled WGS sequence"/>
</dbReference>
<protein>
    <submittedName>
        <fullName evidence="2">Membrane protein</fullName>
    </submittedName>
</protein>
<accession>A0ABP8GWW0</accession>
<dbReference type="EMBL" id="BAABFT010000010">
    <property type="protein sequence ID" value="GAA4331003.1"/>
    <property type="molecule type" value="Genomic_DNA"/>
</dbReference>
<sequence>MIKYSKILITFLFAAVTFEASAQLSTNTSSPYSRYGIGEIAPQLLPQNAGMGGISTGINSISGYSTINLTNPAANAMIDLTTIDVGVYGNFVTLSQSGQTAQGSKNFSLNHLAFGLPVSKRSAIVFGLTPYSDVGYNYRQSQSNLGSGSSIDTNAVNFIYTGEGGLTKAYIGYGFGIGKHLSIGGNISYIFGNLKNYSSTEIPALYGTQNTRTEISQRIQGLNYDYGIQYMFDISEKNRLTIGYSGSANSKLDIETNKYTTHYTTDGTGNEIPATDTLTSVLGPKNQLQLPQINRFGISYRMGAKLLVGADYSMGKWSDFAIDGQKQGFKNSQTINVGAQITPNINKLNNYWALVDYRFGFMYNQTYLSLNNTDINQYAGTVGLGLPLRPGLSSFYKINISAEVGKRGSLTNGLVRESYVNIRLGFTLNDKWFRRYKFD</sequence>
<gene>
    <name evidence="2" type="ORF">GCM10023149_36600</name>
</gene>
<reference evidence="3" key="1">
    <citation type="journal article" date="2019" name="Int. J. Syst. Evol. Microbiol.">
        <title>The Global Catalogue of Microorganisms (GCM) 10K type strain sequencing project: providing services to taxonomists for standard genome sequencing and annotation.</title>
        <authorList>
            <consortium name="The Broad Institute Genomics Platform"/>
            <consortium name="The Broad Institute Genome Sequencing Center for Infectious Disease"/>
            <person name="Wu L."/>
            <person name="Ma J."/>
        </authorList>
    </citation>
    <scope>NUCLEOTIDE SEQUENCE [LARGE SCALE GENOMIC DNA]</scope>
    <source>
        <strain evidence="3">JCM 17705</strain>
    </source>
</reference>
<feature type="signal peptide" evidence="1">
    <location>
        <begin position="1"/>
        <end position="22"/>
    </location>
</feature>
<evidence type="ECO:0000256" key="1">
    <source>
        <dbReference type="SAM" id="SignalP"/>
    </source>
</evidence>
<keyword evidence="1" id="KW-0732">Signal</keyword>
<dbReference type="SUPFAM" id="SSF56935">
    <property type="entry name" value="Porins"/>
    <property type="match status" value="1"/>
</dbReference>
<evidence type="ECO:0000313" key="3">
    <source>
        <dbReference type="Proteomes" id="UP001500582"/>
    </source>
</evidence>